<dbReference type="NCBIfam" id="NF038128">
    <property type="entry name" value="choice_anch_J"/>
    <property type="match status" value="1"/>
</dbReference>
<proteinExistence type="predicted"/>
<accession>A0ABS8EJA0</accession>
<keyword evidence="1" id="KW-0732">Signal</keyword>
<comment type="caution">
    <text evidence="3">The sequence shown here is derived from an EMBL/GenBank/DDBJ whole genome shotgun (WGS) entry which is preliminary data.</text>
</comment>
<name>A0ABS8EJA0_9FLAO</name>
<keyword evidence="4" id="KW-1185">Reference proteome</keyword>
<feature type="chain" id="PRO_5047331313" evidence="1">
    <location>
        <begin position="24"/>
        <end position="472"/>
    </location>
</feature>
<sequence length="472" mass="50530">MKNLKFNKIILLLIGLVVFNSCVEDDDFAIPDTSIIEPVLDGQQVSIASIAGALAQEQGNNSVDYSNDDDLVSFDFGGPNQYLTGYVVSSDEGGNFFEELIIQDAPENPTTGIKVLVDVNPLFTRYEVGRKVFVKLNGLVVGISNGVLAIGPQDGDRVGQIPGASEEDFILRSAEVATIVPLPLSIADFTEDRTNLMIELQDVQFNRGQVLGDNPLSFASEGSDQFDGERLLESCSSATTAIFSTSTFSDFKALTLPSGRGNMTAILTRNFFGDTFNIAINSPEDINFSSSDRCDPDFLECSGTSGGGSAIFFEDFETFSSFTAEGWTNVNINGGGTEWTEGGFGGNDYAQITGFNSDEDPIEVFLVTPPIDLDTTTGEELSFDVQTNFDNGTILSVLVSTDFTGDPTTATWQPLDAVIPSGPANGFGTFQSVGPINVSCLDGTVHFAFFYEGADPGATTRYHVDNVEVTGN</sequence>
<dbReference type="RefSeq" id="WP_227475742.1">
    <property type="nucleotide sequence ID" value="NZ_JAFMPT010000002.1"/>
</dbReference>
<dbReference type="InterPro" id="IPR043744">
    <property type="entry name" value="DUF5689"/>
</dbReference>
<protein>
    <submittedName>
        <fullName evidence="3">Choice-of-anchor J domain-containing protein</fullName>
    </submittedName>
</protein>
<dbReference type="Gene3D" id="2.60.120.200">
    <property type="match status" value="1"/>
</dbReference>
<evidence type="ECO:0000256" key="1">
    <source>
        <dbReference type="SAM" id="SignalP"/>
    </source>
</evidence>
<evidence type="ECO:0000313" key="3">
    <source>
        <dbReference type="EMBL" id="MCC1483289.1"/>
    </source>
</evidence>
<evidence type="ECO:0000259" key="2">
    <source>
        <dbReference type="Pfam" id="PF18942"/>
    </source>
</evidence>
<feature type="domain" description="DUF5689" evidence="2">
    <location>
        <begin position="81"/>
        <end position="286"/>
    </location>
</feature>
<organism evidence="3 4">
    <name type="scientific">Winogradskyella immobilis</name>
    <dbReference type="NCBI Taxonomy" id="2816852"/>
    <lineage>
        <taxon>Bacteria</taxon>
        <taxon>Pseudomonadati</taxon>
        <taxon>Bacteroidota</taxon>
        <taxon>Flavobacteriia</taxon>
        <taxon>Flavobacteriales</taxon>
        <taxon>Flavobacteriaceae</taxon>
        <taxon>Winogradskyella</taxon>
    </lineage>
</organism>
<evidence type="ECO:0000313" key="4">
    <source>
        <dbReference type="Proteomes" id="UP000778797"/>
    </source>
</evidence>
<reference evidence="3" key="2">
    <citation type="submission" date="2021-10" db="EMBL/GenBank/DDBJ databases">
        <title>Genome of Winogradskyella sp. E313.</title>
        <authorList>
            <person name="Zhou Y."/>
        </authorList>
    </citation>
    <scope>NUCLEOTIDE SEQUENCE</scope>
    <source>
        <strain evidence="3">E313</strain>
    </source>
</reference>
<gene>
    <name evidence="3" type="ORF">J1C55_01690</name>
</gene>
<feature type="signal peptide" evidence="1">
    <location>
        <begin position="1"/>
        <end position="23"/>
    </location>
</feature>
<dbReference type="Pfam" id="PF18942">
    <property type="entry name" value="DUF5689"/>
    <property type="match status" value="1"/>
</dbReference>
<dbReference type="Proteomes" id="UP000778797">
    <property type="component" value="Unassembled WGS sequence"/>
</dbReference>
<dbReference type="EMBL" id="JAFMPT010000002">
    <property type="protein sequence ID" value="MCC1483289.1"/>
    <property type="molecule type" value="Genomic_DNA"/>
</dbReference>
<reference evidence="3" key="1">
    <citation type="submission" date="2021-03" db="EMBL/GenBank/DDBJ databases">
        <authorList>
            <person name="Ping X."/>
        </authorList>
    </citation>
    <scope>NUCLEOTIDE SEQUENCE</scope>
    <source>
        <strain evidence="3">E313</strain>
    </source>
</reference>